<dbReference type="eggNOG" id="COG1162">
    <property type="taxonomic scope" value="Bacteria"/>
</dbReference>
<dbReference type="GO" id="GO:0046872">
    <property type="term" value="F:metal ion binding"/>
    <property type="evidence" value="ECO:0007669"/>
    <property type="project" value="UniProtKB-KW"/>
</dbReference>
<name>M1L4V2_9PROT</name>
<dbReference type="STRING" id="1208918.CDEE_0702"/>
<comment type="subcellular location">
    <subcellularLocation>
        <location evidence="3">Cytoplasm</location>
    </subcellularLocation>
</comment>
<feature type="domain" description="CP-type G" evidence="5">
    <location>
        <begin position="67"/>
        <end position="231"/>
    </location>
</feature>
<dbReference type="PROSITE" id="PS51721">
    <property type="entry name" value="G_CP"/>
    <property type="match status" value="1"/>
</dbReference>
<dbReference type="GO" id="GO:0019843">
    <property type="term" value="F:rRNA binding"/>
    <property type="evidence" value="ECO:0007669"/>
    <property type="project" value="UniProtKB-KW"/>
</dbReference>
<feature type="binding site" evidence="3">
    <location>
        <begin position="172"/>
        <end position="180"/>
    </location>
    <ligand>
        <name>GTP</name>
        <dbReference type="ChEBI" id="CHEBI:37565"/>
    </ligand>
</feature>
<dbReference type="GO" id="GO:0005737">
    <property type="term" value="C:cytoplasm"/>
    <property type="evidence" value="ECO:0007669"/>
    <property type="project" value="UniProtKB-SubCell"/>
</dbReference>
<dbReference type="InterPro" id="IPR004881">
    <property type="entry name" value="Ribosome_biogen_GTPase_RsgA"/>
</dbReference>
<keyword evidence="3" id="KW-0699">rRNA-binding</keyword>
<evidence type="ECO:0000259" key="4">
    <source>
        <dbReference type="PROSITE" id="PS50936"/>
    </source>
</evidence>
<keyword evidence="3" id="KW-0479">Metal-binding</keyword>
<evidence type="ECO:0000313" key="7">
    <source>
        <dbReference type="Proteomes" id="UP000011686"/>
    </source>
</evidence>
<feature type="domain" description="EngC GTPase" evidence="4">
    <location>
        <begin position="78"/>
        <end position="229"/>
    </location>
</feature>
<dbReference type="PANTHER" id="PTHR32120">
    <property type="entry name" value="SMALL RIBOSOMAL SUBUNIT BIOGENESIS GTPASE RSGA"/>
    <property type="match status" value="1"/>
</dbReference>
<evidence type="ECO:0000259" key="5">
    <source>
        <dbReference type="PROSITE" id="PS51721"/>
    </source>
</evidence>
<feature type="binding site" evidence="3">
    <location>
        <begin position="117"/>
        <end position="120"/>
    </location>
    <ligand>
        <name>GTP</name>
        <dbReference type="ChEBI" id="CHEBI:37565"/>
    </ligand>
</feature>
<dbReference type="InterPro" id="IPR027417">
    <property type="entry name" value="P-loop_NTPase"/>
</dbReference>
<dbReference type="RefSeq" id="WP_015238455.1">
    <property type="nucleotide sequence ID" value="NC_020283.1"/>
</dbReference>
<keyword evidence="2 3" id="KW-0342">GTP-binding</keyword>
<dbReference type="GO" id="GO:0042274">
    <property type="term" value="P:ribosomal small subunit biogenesis"/>
    <property type="evidence" value="ECO:0007669"/>
    <property type="project" value="UniProtKB-UniRule"/>
</dbReference>
<keyword evidence="1 3" id="KW-0547">Nucleotide-binding</keyword>
<dbReference type="PANTHER" id="PTHR32120:SF11">
    <property type="entry name" value="SMALL RIBOSOMAL SUBUNIT BIOGENESIS GTPASE RSGA 1, MITOCHONDRIAL-RELATED"/>
    <property type="match status" value="1"/>
</dbReference>
<evidence type="ECO:0000256" key="2">
    <source>
        <dbReference type="ARBA" id="ARBA00023134"/>
    </source>
</evidence>
<dbReference type="InterPro" id="IPR030378">
    <property type="entry name" value="G_CP_dom"/>
</dbReference>
<dbReference type="GO" id="GO:0003924">
    <property type="term" value="F:GTPase activity"/>
    <property type="evidence" value="ECO:0007669"/>
    <property type="project" value="UniProtKB-UniRule"/>
</dbReference>
<reference evidence="6 7" key="1">
    <citation type="journal article" date="2013" name="Genome Biol. Evol.">
        <title>Genome evolution and phylogenomic analysis of candidatus kinetoplastibacterium, the betaproteobacterial endosymbionts of strigomonas and angomonas.</title>
        <authorList>
            <person name="Alves J.M."/>
            <person name="Serrano M.G."/>
            <person name="Maia da Silva F."/>
            <person name="Voegtly L.J."/>
            <person name="Matveyev A.V."/>
            <person name="Teixeira M.M."/>
            <person name="Camargo E.P."/>
            <person name="Buck G.A."/>
        </authorList>
    </citation>
    <scope>NUCLEOTIDE SEQUENCE [LARGE SCALE GENOMIC DNA]</scope>
    <source>
        <strain evidence="6 7">TCC036E</strain>
    </source>
</reference>
<dbReference type="Pfam" id="PF03193">
    <property type="entry name" value="RsgA_GTPase"/>
    <property type="match status" value="1"/>
</dbReference>
<dbReference type="HAMAP" id="MF_01820">
    <property type="entry name" value="GTPase_RsgA"/>
    <property type="match status" value="1"/>
</dbReference>
<accession>M1L4V2</accession>
<comment type="function">
    <text evidence="3">One of several proteins that assist in the late maturation steps of the functional core of the 30S ribosomal subunit. Helps release RbfA from mature subunits. May play a role in the assembly of ribosomal proteins into the subunit. Circularly permuted GTPase that catalyzes slow GTP hydrolysis, GTPase activity is stimulated by the 30S ribosomal subunit.</text>
</comment>
<feature type="binding site" evidence="3">
    <location>
        <position position="260"/>
    </location>
    <ligand>
        <name>Zn(2+)</name>
        <dbReference type="ChEBI" id="CHEBI:29105"/>
    </ligand>
</feature>
<dbReference type="PROSITE" id="PS50936">
    <property type="entry name" value="ENGC_GTPASE"/>
    <property type="match status" value="1"/>
</dbReference>
<dbReference type="PATRIC" id="fig|1208918.3.peg.403"/>
<comment type="similarity">
    <text evidence="3">Belongs to the TRAFAC class YlqF/YawG GTPase family. RsgA subfamily.</text>
</comment>
<feature type="binding site" evidence="3">
    <location>
        <position position="255"/>
    </location>
    <ligand>
        <name>Zn(2+)</name>
        <dbReference type="ChEBI" id="CHEBI:29105"/>
    </ligand>
</feature>
<dbReference type="InterPro" id="IPR010914">
    <property type="entry name" value="RsgA_GTPase_dom"/>
</dbReference>
<keyword evidence="3" id="KW-0862">Zinc</keyword>
<dbReference type="InterPro" id="IPR012340">
    <property type="entry name" value="NA-bd_OB-fold"/>
</dbReference>
<dbReference type="Gene3D" id="3.40.50.300">
    <property type="entry name" value="P-loop containing nucleotide triphosphate hydrolases"/>
    <property type="match status" value="1"/>
</dbReference>
<dbReference type="KEGG" id="kct:CDEE_0702"/>
<dbReference type="AlphaFoldDB" id="M1L4V2"/>
<comment type="subunit">
    <text evidence="3">Monomer. Associates with 30S ribosomal subunit, binds 16S rRNA.</text>
</comment>
<gene>
    <name evidence="3" type="primary">rsgA</name>
    <name evidence="6" type="ORF">CDEE_0702</name>
</gene>
<evidence type="ECO:0000256" key="3">
    <source>
        <dbReference type="HAMAP-Rule" id="MF_01820"/>
    </source>
</evidence>
<dbReference type="CDD" id="cd01854">
    <property type="entry name" value="YjeQ_EngC"/>
    <property type="match status" value="1"/>
</dbReference>
<keyword evidence="3" id="KW-0963">Cytoplasm</keyword>
<feature type="binding site" evidence="3">
    <location>
        <position position="262"/>
    </location>
    <ligand>
        <name>Zn(2+)</name>
        <dbReference type="ChEBI" id="CHEBI:29105"/>
    </ligand>
</feature>
<evidence type="ECO:0000256" key="1">
    <source>
        <dbReference type="ARBA" id="ARBA00022741"/>
    </source>
</evidence>
<protein>
    <recommendedName>
        <fullName evidence="3">Small ribosomal subunit biogenesis GTPase RsgA</fullName>
        <ecNumber evidence="3">3.6.1.-</ecNumber>
    </recommendedName>
</protein>
<organism evidence="6 7">
    <name type="scientific">Candidatus Kinetoplastidibacterium crithidiae TCC036E</name>
    <dbReference type="NCBI Taxonomy" id="1208918"/>
    <lineage>
        <taxon>Bacteria</taxon>
        <taxon>Pseudomonadati</taxon>
        <taxon>Pseudomonadota</taxon>
        <taxon>Betaproteobacteria</taxon>
        <taxon>Candidatus Kinetoplastidibacterium</taxon>
    </lineage>
</organism>
<sequence length="308" mass="35407">MKNHIIGRVVEFHKQHYIVESDNSLYKCYMKGKKNYATIGDWVEVSKESYDKNCIVNILERKNIFYRSEKNKIKKLAANIDHVIIIAATKPEFSTETIANIILESFRSKIDVTIILNKDDLKEDLPRSIEKINAIKPDEINIITLSAKYLNNQDINNKLIHVLSNRTTLLVGQSGMGKSTIINKLVPSANAATNEYSKHLGTGKHTTSYTKIYKLNIENSFIIDSPGIQEFSIGHIKLNEIDKGFPEFKNFIHTCQFYNCTHCHEPFCGIIQAVKDNRIKKQDILYIKKLLKNIKKTKTVIILFFLKD</sequence>
<dbReference type="EMBL" id="CP003804">
    <property type="protein sequence ID" value="AGF47703.1"/>
    <property type="molecule type" value="Genomic_DNA"/>
</dbReference>
<keyword evidence="3" id="KW-0694">RNA-binding</keyword>
<dbReference type="NCBIfam" id="TIGR00157">
    <property type="entry name" value="ribosome small subunit-dependent GTPase A"/>
    <property type="match status" value="1"/>
</dbReference>
<evidence type="ECO:0000313" key="6">
    <source>
        <dbReference type="EMBL" id="AGF47703.1"/>
    </source>
</evidence>
<dbReference type="SUPFAM" id="SSF52540">
    <property type="entry name" value="P-loop containing nucleoside triphosphate hydrolases"/>
    <property type="match status" value="1"/>
</dbReference>
<dbReference type="EC" id="3.6.1.-" evidence="3"/>
<keyword evidence="3 6" id="KW-0378">Hydrolase</keyword>
<dbReference type="GO" id="GO:0005525">
    <property type="term" value="F:GTP binding"/>
    <property type="evidence" value="ECO:0007669"/>
    <property type="project" value="UniProtKB-UniRule"/>
</dbReference>
<keyword evidence="7" id="KW-1185">Reference proteome</keyword>
<dbReference type="SUPFAM" id="SSF50249">
    <property type="entry name" value="Nucleic acid-binding proteins"/>
    <property type="match status" value="1"/>
</dbReference>
<dbReference type="Proteomes" id="UP000011686">
    <property type="component" value="Chromosome"/>
</dbReference>
<keyword evidence="3" id="KW-0690">Ribosome biogenesis</keyword>
<comment type="cofactor">
    <cofactor evidence="3">
        <name>Zn(2+)</name>
        <dbReference type="ChEBI" id="CHEBI:29105"/>
    </cofactor>
    <text evidence="3">Binds 1 zinc ion per subunit.</text>
</comment>
<feature type="binding site" evidence="3">
    <location>
        <position position="268"/>
    </location>
    <ligand>
        <name>Zn(2+)</name>
        <dbReference type="ChEBI" id="CHEBI:29105"/>
    </ligand>
</feature>
<dbReference type="Gene3D" id="1.10.40.50">
    <property type="entry name" value="Probable gtpase engc, domain 3"/>
    <property type="match status" value="1"/>
</dbReference>
<dbReference type="HOGENOM" id="CLU_033617_2_0_4"/>
<proteinExistence type="inferred from homology"/>